<reference evidence="1 2" key="1">
    <citation type="submission" date="2019-09" db="EMBL/GenBank/DDBJ databases">
        <title>Prevotella A2879 sp. nov., isolated from an abscess of a patient.</title>
        <authorList>
            <person name="Buhl M."/>
            <person name="Oberhettinger P."/>
        </authorList>
    </citation>
    <scope>NUCLEOTIDE SEQUENCE [LARGE SCALE GENOMIC DNA]</scope>
    <source>
        <strain evidence="1 2">A2879</strain>
    </source>
</reference>
<evidence type="ECO:0000313" key="2">
    <source>
        <dbReference type="Proteomes" id="UP000482295"/>
    </source>
</evidence>
<keyword evidence="2" id="KW-1185">Reference proteome</keyword>
<comment type="caution">
    <text evidence="1">The sequence shown here is derived from an EMBL/GenBank/DDBJ whole genome shotgun (WGS) entry which is preliminary data.</text>
</comment>
<accession>A0A7C9HD55</accession>
<dbReference type="RefSeq" id="WP_155715179.1">
    <property type="nucleotide sequence ID" value="NZ_VVIQ01000002.1"/>
</dbReference>
<gene>
    <name evidence="1" type="ORF">F0475_02140</name>
</gene>
<dbReference type="EMBL" id="VVIQ01000002">
    <property type="protein sequence ID" value="MUL27145.1"/>
    <property type="molecule type" value="Genomic_DNA"/>
</dbReference>
<proteinExistence type="predicted"/>
<name>A0A7C9HD55_9BACT</name>
<organism evidence="1 2">
    <name type="scientific">Prevotella vespertina</name>
    <dbReference type="NCBI Taxonomy" id="2608404"/>
    <lineage>
        <taxon>Bacteria</taxon>
        <taxon>Pseudomonadati</taxon>
        <taxon>Bacteroidota</taxon>
        <taxon>Bacteroidia</taxon>
        <taxon>Bacteroidales</taxon>
        <taxon>Prevotellaceae</taxon>
        <taxon>Prevotella</taxon>
    </lineage>
</organism>
<dbReference type="AlphaFoldDB" id="A0A7C9HD55"/>
<protein>
    <submittedName>
        <fullName evidence="1">Uncharacterized protein</fullName>
    </submittedName>
</protein>
<dbReference type="Proteomes" id="UP000482295">
    <property type="component" value="Unassembled WGS sequence"/>
</dbReference>
<evidence type="ECO:0000313" key="1">
    <source>
        <dbReference type="EMBL" id="MUL27145.1"/>
    </source>
</evidence>
<sequence>MRRYIIALIIILVSTPALCQEYTYFMGISMNNNRVPFVKTLTKLGYFLDGLDISEPNITTVMYRGKYLGLNSSVFIRDNTAKNKVEYISVSIDVKVNDTISSRRHYIKAYEFLSNKYDWIDMRFTKDIGEPFFAYPLKCLFDDRIMLAYIKDINEFNGNVKYYPTITFYPLPLGLARSKEECK</sequence>